<dbReference type="eggNOG" id="KOG4609">
    <property type="taxonomic scope" value="Eukaryota"/>
</dbReference>
<dbReference type="KEGG" id="olu:OSTLU_17454"/>
<dbReference type="GO" id="GO:0005739">
    <property type="term" value="C:mitochondrion"/>
    <property type="evidence" value="ECO:0007669"/>
    <property type="project" value="TreeGrafter"/>
</dbReference>
<dbReference type="InterPro" id="IPR013078">
    <property type="entry name" value="His_Pase_superF_clade-1"/>
</dbReference>
<organism evidence="6 7">
    <name type="scientific">Ostreococcus lucimarinus (strain CCE9901)</name>
    <dbReference type="NCBI Taxonomy" id="436017"/>
    <lineage>
        <taxon>Eukaryota</taxon>
        <taxon>Viridiplantae</taxon>
        <taxon>Chlorophyta</taxon>
        <taxon>Mamiellophyceae</taxon>
        <taxon>Mamiellales</taxon>
        <taxon>Bathycoccaceae</taxon>
        <taxon>Ostreococcus</taxon>
    </lineage>
</organism>
<evidence type="ECO:0000313" key="6">
    <source>
        <dbReference type="EMBL" id="ABO98843.1"/>
    </source>
</evidence>
<name>A4S553_OSTLU</name>
<evidence type="ECO:0000256" key="3">
    <source>
        <dbReference type="ARBA" id="ARBA00039765"/>
    </source>
</evidence>
<dbReference type="GO" id="GO:0004722">
    <property type="term" value="F:protein serine/threonine phosphatase activity"/>
    <property type="evidence" value="ECO:0007669"/>
    <property type="project" value="TreeGrafter"/>
</dbReference>
<keyword evidence="2" id="KW-0378">Hydrolase</keyword>
<dbReference type="Proteomes" id="UP000001568">
    <property type="component" value="Chromosome 11"/>
</dbReference>
<comment type="similarity">
    <text evidence="1">Belongs to the phosphoglycerate mutase family. BPG-dependent PGAM subfamily.</text>
</comment>
<evidence type="ECO:0000256" key="5">
    <source>
        <dbReference type="SAM" id="SignalP"/>
    </source>
</evidence>
<dbReference type="HOGENOM" id="CLU_063130_0_1_1"/>
<reference evidence="6 7" key="1">
    <citation type="journal article" date="2007" name="Proc. Natl. Acad. Sci. U.S.A.">
        <title>The tiny eukaryote Ostreococcus provides genomic insights into the paradox of plankton speciation.</title>
        <authorList>
            <person name="Palenik B."/>
            <person name="Grimwood J."/>
            <person name="Aerts A."/>
            <person name="Rouze P."/>
            <person name="Salamov A."/>
            <person name="Putnam N."/>
            <person name="Dupont C."/>
            <person name="Jorgensen R."/>
            <person name="Derelle E."/>
            <person name="Rombauts S."/>
            <person name="Zhou K."/>
            <person name="Otillar R."/>
            <person name="Merchant S.S."/>
            <person name="Podell S."/>
            <person name="Gaasterland T."/>
            <person name="Napoli C."/>
            <person name="Gendler K."/>
            <person name="Manuell A."/>
            <person name="Tai V."/>
            <person name="Vallon O."/>
            <person name="Piganeau G."/>
            <person name="Jancek S."/>
            <person name="Heijde M."/>
            <person name="Jabbari K."/>
            <person name="Bowler C."/>
            <person name="Lohr M."/>
            <person name="Robbens S."/>
            <person name="Werner G."/>
            <person name="Dubchak I."/>
            <person name="Pazour G.J."/>
            <person name="Ren Q."/>
            <person name="Paulsen I."/>
            <person name="Delwiche C."/>
            <person name="Schmutz J."/>
            <person name="Rokhsar D."/>
            <person name="Van de Peer Y."/>
            <person name="Moreau H."/>
            <person name="Grigoriev I.V."/>
        </authorList>
    </citation>
    <scope>NUCLEOTIDE SEQUENCE [LARGE SCALE GENOMIC DNA]</scope>
    <source>
        <strain evidence="6 7">CCE9901</strain>
    </source>
</reference>
<proteinExistence type="inferred from homology"/>
<dbReference type="GO" id="GO:0090141">
    <property type="term" value="P:positive regulation of mitochondrial fission"/>
    <property type="evidence" value="ECO:0007669"/>
    <property type="project" value="TreeGrafter"/>
</dbReference>
<protein>
    <recommendedName>
        <fullName evidence="3">Serine/threonine-protein phosphatase PGAM5, mitochondrial</fullName>
    </recommendedName>
    <alternativeName>
        <fullName evidence="4">Serine/threonine-protein phosphatase Pgam5, mitochondrial</fullName>
    </alternativeName>
</protein>
<dbReference type="Pfam" id="PF00300">
    <property type="entry name" value="His_Phos_1"/>
    <property type="match status" value="1"/>
</dbReference>
<feature type="signal peptide" evidence="5">
    <location>
        <begin position="1"/>
        <end position="20"/>
    </location>
</feature>
<evidence type="ECO:0000256" key="2">
    <source>
        <dbReference type="ARBA" id="ARBA00022801"/>
    </source>
</evidence>
<keyword evidence="5" id="KW-0732">Signal</keyword>
<dbReference type="RefSeq" id="XP_001420550.1">
    <property type="nucleotide sequence ID" value="XM_001420513.1"/>
</dbReference>
<dbReference type="PANTHER" id="PTHR20935">
    <property type="entry name" value="PHOSPHOGLYCERATE MUTASE-RELATED"/>
    <property type="match status" value="1"/>
</dbReference>
<dbReference type="CDD" id="cd07067">
    <property type="entry name" value="HP_PGM_like"/>
    <property type="match status" value="1"/>
</dbReference>
<gene>
    <name evidence="6" type="ORF">OSTLU_17454</name>
</gene>
<feature type="chain" id="PRO_5002673060" description="Serine/threonine-protein phosphatase PGAM5, mitochondrial" evidence="5">
    <location>
        <begin position="21"/>
        <end position="291"/>
    </location>
</feature>
<dbReference type="Gene3D" id="3.40.50.1240">
    <property type="entry name" value="Phosphoglycerate mutase-like"/>
    <property type="match status" value="1"/>
</dbReference>
<dbReference type="STRING" id="436017.A4S553"/>
<sequence length="291" mass="31271">MTSARARGLASIAFASVCAGLGVQGVAVSPHARAEPSVAAAEAARLSKRKIIVDARARTSWDWNWDGRSSGGDPTPSDSVAASAAPTKVYWLVRHGQATEETPETDAAADGERKLTDLGRKQASFTARRLKELIPSTASVKMTHSTMVRAKETADIIAAEAFPNATRKSSELIREGAPVRPEPDTWRQAEHVHVTDAPRIEAGFRETFHRAPSPSSAATKPPPPEHEIVVCHGNVIRYSVLRALQLPPDAWLRIGLYNGSITRVEVRGDGGVSLRCLGDAGYMTADMLTHN</sequence>
<dbReference type="OrthoDB" id="2118094at2759"/>
<dbReference type="SMART" id="SM00855">
    <property type="entry name" value="PGAM"/>
    <property type="match status" value="1"/>
</dbReference>
<dbReference type="Gramene" id="ABO98843">
    <property type="protein sequence ID" value="ABO98843"/>
    <property type="gene ID" value="OSTLU_17454"/>
</dbReference>
<accession>A4S553</accession>
<dbReference type="AlphaFoldDB" id="A4S553"/>
<keyword evidence="7" id="KW-1185">Reference proteome</keyword>
<dbReference type="PANTHER" id="PTHR20935:SF0">
    <property type="entry name" value="SERINE_THREONINE-PROTEIN PHOSPHATASE PGAM5, MITOCHONDRIAL"/>
    <property type="match status" value="1"/>
</dbReference>
<dbReference type="GeneID" id="5004496"/>
<evidence type="ECO:0000256" key="4">
    <source>
        <dbReference type="ARBA" id="ARBA00040722"/>
    </source>
</evidence>
<dbReference type="SUPFAM" id="SSF53254">
    <property type="entry name" value="Phosphoglycerate mutase-like"/>
    <property type="match status" value="1"/>
</dbReference>
<dbReference type="InterPro" id="IPR029033">
    <property type="entry name" value="His_PPase_superfam"/>
</dbReference>
<evidence type="ECO:0000256" key="1">
    <source>
        <dbReference type="ARBA" id="ARBA00006717"/>
    </source>
</evidence>
<dbReference type="EMBL" id="CP000591">
    <property type="protein sequence ID" value="ABO98843.1"/>
    <property type="molecule type" value="Genomic_DNA"/>
</dbReference>
<evidence type="ECO:0000313" key="7">
    <source>
        <dbReference type="Proteomes" id="UP000001568"/>
    </source>
</evidence>
<dbReference type="InterPro" id="IPR051021">
    <property type="entry name" value="Mito_Ser/Thr_phosphatase"/>
</dbReference>